<dbReference type="SMART" id="SM00248">
    <property type="entry name" value="ANK"/>
    <property type="match status" value="2"/>
</dbReference>
<dbReference type="Pfam" id="PF12796">
    <property type="entry name" value="Ank_2"/>
    <property type="match status" value="1"/>
</dbReference>
<keyword evidence="2 3" id="KW-0040">ANK repeat</keyword>
<reference evidence="6" key="1">
    <citation type="journal article" date="2012" name="PLoS Genet.">
        <title>Comparative analysis of the genomes of two field isolates of the rice blast fungus Magnaporthe oryzae.</title>
        <authorList>
            <person name="Xue M."/>
            <person name="Yang J."/>
            <person name="Li Z."/>
            <person name="Hu S."/>
            <person name="Yao N."/>
            <person name="Dean R.A."/>
            <person name="Zhao W."/>
            <person name="Shen M."/>
            <person name="Zhang H."/>
            <person name="Li C."/>
            <person name="Liu L."/>
            <person name="Cao L."/>
            <person name="Xu X."/>
            <person name="Xing Y."/>
            <person name="Hsiang T."/>
            <person name="Zhang Z."/>
            <person name="Xu J.R."/>
            <person name="Peng Y.L."/>
        </authorList>
    </citation>
    <scope>NUCLEOTIDE SEQUENCE</scope>
    <source>
        <strain evidence="6">Y34</strain>
    </source>
</reference>
<dbReference type="InterPro" id="IPR036770">
    <property type="entry name" value="Ankyrin_rpt-contain_sf"/>
</dbReference>
<dbReference type="PANTHER" id="PTHR24126:SF14">
    <property type="entry name" value="ANK_REP_REGION DOMAIN-CONTAINING PROTEIN"/>
    <property type="match status" value="1"/>
</dbReference>
<evidence type="ECO:0000256" key="5">
    <source>
        <dbReference type="SAM" id="MobiDB-lite"/>
    </source>
</evidence>
<dbReference type="PANTHER" id="PTHR24126">
    <property type="entry name" value="ANKYRIN REPEAT, PH AND SEC7 DOMAIN CONTAINING PROTEIN SECG-RELATED"/>
    <property type="match status" value="1"/>
</dbReference>
<feature type="coiled-coil region" evidence="4">
    <location>
        <begin position="54"/>
        <end position="81"/>
    </location>
</feature>
<dbReference type="InterPro" id="IPR046347">
    <property type="entry name" value="bZIP_sf"/>
</dbReference>
<dbReference type="InterPro" id="IPR002110">
    <property type="entry name" value="Ankyrin_rpt"/>
</dbReference>
<dbReference type="AlphaFoldDB" id="A0AA97P2C6"/>
<dbReference type="CDD" id="cd14688">
    <property type="entry name" value="bZIP_YAP"/>
    <property type="match status" value="1"/>
</dbReference>
<evidence type="ECO:0000256" key="1">
    <source>
        <dbReference type="ARBA" id="ARBA00022737"/>
    </source>
</evidence>
<evidence type="ECO:0000256" key="4">
    <source>
        <dbReference type="SAM" id="Coils"/>
    </source>
</evidence>
<feature type="compositionally biased region" description="Low complexity" evidence="5">
    <location>
        <begin position="250"/>
        <end position="268"/>
    </location>
</feature>
<evidence type="ECO:0000256" key="2">
    <source>
        <dbReference type="ARBA" id="ARBA00023043"/>
    </source>
</evidence>
<feature type="region of interest" description="Disordered" evidence="5">
    <location>
        <begin position="247"/>
        <end position="326"/>
    </location>
</feature>
<name>A0AA97P2C6_PYRO3</name>
<dbReference type="SUPFAM" id="SSF57959">
    <property type="entry name" value="Leucine zipper domain"/>
    <property type="match status" value="1"/>
</dbReference>
<feature type="repeat" description="ANK" evidence="3">
    <location>
        <begin position="420"/>
        <end position="452"/>
    </location>
</feature>
<evidence type="ECO:0000256" key="3">
    <source>
        <dbReference type="PROSITE-ProRule" id="PRU00023"/>
    </source>
</evidence>
<accession>A0AA97P2C6</accession>
<dbReference type="GO" id="GO:0003700">
    <property type="term" value="F:DNA-binding transcription factor activity"/>
    <property type="evidence" value="ECO:0007669"/>
    <property type="project" value="InterPro"/>
</dbReference>
<organism evidence="6">
    <name type="scientific">Pyricularia oryzae (strain Y34)</name>
    <name type="common">Rice blast fungus</name>
    <name type="synonym">Magnaporthe oryzae</name>
    <dbReference type="NCBI Taxonomy" id="1143189"/>
    <lineage>
        <taxon>Eukaryota</taxon>
        <taxon>Fungi</taxon>
        <taxon>Dikarya</taxon>
        <taxon>Ascomycota</taxon>
        <taxon>Pezizomycotina</taxon>
        <taxon>Sordariomycetes</taxon>
        <taxon>Sordariomycetidae</taxon>
        <taxon>Magnaporthales</taxon>
        <taxon>Pyriculariaceae</taxon>
        <taxon>Pyricularia</taxon>
    </lineage>
</organism>
<dbReference type="Gene3D" id="1.25.40.20">
    <property type="entry name" value="Ankyrin repeat-containing domain"/>
    <property type="match status" value="1"/>
</dbReference>
<keyword evidence="4" id="KW-0175">Coiled coil</keyword>
<dbReference type="EMBL" id="JH793329">
    <property type="protein sequence ID" value="ELQ40836.1"/>
    <property type="molecule type" value="Genomic_DNA"/>
</dbReference>
<dbReference type="SMR" id="A0AA97P2C6"/>
<feature type="compositionally biased region" description="Polar residues" evidence="5">
    <location>
        <begin position="286"/>
        <end position="317"/>
    </location>
</feature>
<feature type="region of interest" description="Disordered" evidence="5">
    <location>
        <begin position="148"/>
        <end position="174"/>
    </location>
</feature>
<evidence type="ECO:0008006" key="7">
    <source>
        <dbReference type="Google" id="ProtNLM"/>
    </source>
</evidence>
<dbReference type="PROSITE" id="PS50297">
    <property type="entry name" value="ANK_REP_REGION"/>
    <property type="match status" value="1"/>
</dbReference>
<proteinExistence type="predicted"/>
<gene>
    <name evidence="6" type="ORF">OOU_Y34scaffold00334g6</name>
</gene>
<keyword evidence="1" id="KW-0677">Repeat</keyword>
<dbReference type="PROSITE" id="PS50088">
    <property type="entry name" value="ANK_REPEAT"/>
    <property type="match status" value="1"/>
</dbReference>
<dbReference type="SUPFAM" id="SSF48403">
    <property type="entry name" value="Ankyrin repeat"/>
    <property type="match status" value="1"/>
</dbReference>
<evidence type="ECO:0000313" key="6">
    <source>
        <dbReference type="EMBL" id="ELQ40836.1"/>
    </source>
</evidence>
<dbReference type="Proteomes" id="UP000011086">
    <property type="component" value="Unassembled WGS sequence"/>
</dbReference>
<protein>
    <recommendedName>
        <fullName evidence="7">BZIP domain-containing protein</fullName>
    </recommendedName>
</protein>
<sequence length="466" mass="50089">MSAPSMNNNGGNACNNNNSRAQQISYADLMKPDEDWRVLPDAAERRRIQNRLAQRAYRRNMRDRTKELEKLKKELATLKKDPVGQVSPRMSPPQQPVATMVSAPSDDFIFDGTMSSDMGMASAWTEPFPSTQFEASMNMESYFPQVPEMARPGSKRRRTSSSEGHMAPRPGSGGLSVGAIHGHQRSRSHTPISSPPMVNAALMQDGLATPPMAEFFPSPCNFDLGSDMTNQVSLPQTDDIQPFTLDGFTNDCNGDSNNNNNTASSSLDQGLWTPPMTGSLYGSFLTPPTQHQDGASSPPNCWQNSTPSTVRSENMGRSRSCSSASNVSPFSAATSQFSSPALSATAKAVQPSGLNLNVFDATSHDNMSMLPTIDGNIITTPITNQSQSSLLHLAVSGGHLSVLKLLLQSCDIPINTRDAKGYTALQRAVFAGKMEMVTLLIEHGADFSAGRQDDGAEAAAEHAAVV</sequence>